<feature type="region of interest" description="Disordered" evidence="1">
    <location>
        <begin position="53"/>
        <end position="82"/>
    </location>
</feature>
<dbReference type="AlphaFoldDB" id="A0A9P8HN95"/>
<dbReference type="EMBL" id="JAIMJC010000005">
    <property type="protein sequence ID" value="KAH0525661.1"/>
    <property type="molecule type" value="Genomic_DNA"/>
</dbReference>
<proteinExistence type="predicted"/>
<comment type="caution">
    <text evidence="2">The sequence shown here is derived from an EMBL/GenBank/DDBJ whole genome shotgun (WGS) entry which is preliminary data.</text>
</comment>
<evidence type="ECO:0000313" key="3">
    <source>
        <dbReference type="Proteomes" id="UP000826573"/>
    </source>
</evidence>
<reference evidence="2 3" key="1">
    <citation type="submission" date="2021-08" db="EMBL/GenBank/DDBJ databases">
        <title>The highly contiguous genome resource for Trichoderma semiorbis FJ059, a fungal antagonistic to plant pathogens.</title>
        <authorList>
            <person name="Liu T."/>
        </authorList>
    </citation>
    <scope>NUCLEOTIDE SEQUENCE [LARGE SCALE GENOMIC DNA]</scope>
    <source>
        <strain evidence="2 3">FJ059</strain>
    </source>
</reference>
<gene>
    <name evidence="2" type="ORF">TsFJ059_008006</name>
</gene>
<protein>
    <submittedName>
        <fullName evidence="2">Uncharacterized protein</fullName>
    </submittedName>
</protein>
<keyword evidence="3" id="KW-1185">Reference proteome</keyword>
<organism evidence="2 3">
    <name type="scientific">Trichoderma semiorbis</name>
    <dbReference type="NCBI Taxonomy" id="1491008"/>
    <lineage>
        <taxon>Eukaryota</taxon>
        <taxon>Fungi</taxon>
        <taxon>Dikarya</taxon>
        <taxon>Ascomycota</taxon>
        <taxon>Pezizomycotina</taxon>
        <taxon>Sordariomycetes</taxon>
        <taxon>Hypocreomycetidae</taxon>
        <taxon>Hypocreales</taxon>
        <taxon>Hypocreaceae</taxon>
        <taxon>Trichoderma</taxon>
    </lineage>
</organism>
<feature type="non-terminal residue" evidence="2">
    <location>
        <position position="127"/>
    </location>
</feature>
<sequence>MIRFISVSDSGYQSHILANRRAIQSPAANVIHARAFLARAVAYHATKPTATYTQRLEPGLRAEDDENAGTPPAAGNSKRVGNAKGAVKNAVLTVPSPTIAMLGTARKDPFVTSSARFTSTEDMLLDH</sequence>
<evidence type="ECO:0000256" key="1">
    <source>
        <dbReference type="SAM" id="MobiDB-lite"/>
    </source>
</evidence>
<name>A0A9P8HN95_9HYPO</name>
<accession>A0A9P8HN95</accession>
<evidence type="ECO:0000313" key="2">
    <source>
        <dbReference type="EMBL" id="KAH0525661.1"/>
    </source>
</evidence>
<dbReference type="Proteomes" id="UP000826573">
    <property type="component" value="Unassembled WGS sequence"/>
</dbReference>